<dbReference type="SUPFAM" id="SSF53649">
    <property type="entry name" value="Alkaline phosphatase-like"/>
    <property type="match status" value="1"/>
</dbReference>
<keyword evidence="3" id="KW-0479">Metal-binding</keyword>
<dbReference type="KEGG" id="npu:Npun_BF132"/>
<dbReference type="InterPro" id="IPR001343">
    <property type="entry name" value="Hemolysn_Ca-bd"/>
</dbReference>
<comment type="similarity">
    <text evidence="2">Belongs to the sulfatase family.</text>
</comment>
<dbReference type="GO" id="GO:0004065">
    <property type="term" value="F:arylsulfatase activity"/>
    <property type="evidence" value="ECO:0007669"/>
    <property type="project" value="TreeGrafter"/>
</dbReference>
<protein>
    <submittedName>
        <fullName evidence="7">Type I phosphodiesterase/nucleotide pyrophosphatase</fullName>
    </submittedName>
</protein>
<keyword evidence="6" id="KW-0106">Calcium</keyword>
<dbReference type="Proteomes" id="UP000001191">
    <property type="component" value="Plasmid pNPUN02"/>
</dbReference>
<evidence type="ECO:0000313" key="8">
    <source>
        <dbReference type="Proteomes" id="UP000001191"/>
    </source>
</evidence>
<evidence type="ECO:0000256" key="6">
    <source>
        <dbReference type="ARBA" id="ARBA00022837"/>
    </source>
</evidence>
<dbReference type="Gene3D" id="2.150.10.10">
    <property type="entry name" value="Serralysin-like metalloprotease, C-terminal"/>
    <property type="match status" value="1"/>
</dbReference>
<dbReference type="PANTHER" id="PTHR42693:SF42">
    <property type="entry name" value="ARYLSULFATASE G"/>
    <property type="match status" value="1"/>
</dbReference>
<dbReference type="PRINTS" id="PR00313">
    <property type="entry name" value="CABNDNGRPT"/>
</dbReference>
<comment type="cofactor">
    <cofactor evidence="1">
        <name>Ca(2+)</name>
        <dbReference type="ChEBI" id="CHEBI:29108"/>
    </cofactor>
</comment>
<proteinExistence type="inferred from homology"/>
<keyword evidence="7" id="KW-0614">Plasmid</keyword>
<organism evidence="7 8">
    <name type="scientific">Nostoc punctiforme (strain ATCC 29133 / PCC 73102)</name>
    <dbReference type="NCBI Taxonomy" id="63737"/>
    <lineage>
        <taxon>Bacteria</taxon>
        <taxon>Bacillati</taxon>
        <taxon>Cyanobacteriota</taxon>
        <taxon>Cyanophyceae</taxon>
        <taxon>Nostocales</taxon>
        <taxon>Nostocaceae</taxon>
        <taxon>Nostoc</taxon>
    </lineage>
</organism>
<dbReference type="SUPFAM" id="SSF51120">
    <property type="entry name" value="beta-Roll"/>
    <property type="match status" value="1"/>
</dbReference>
<keyword evidence="4" id="KW-0732">Signal</keyword>
<accession>B2JBG2</accession>
<dbReference type="RefSeq" id="WP_012413274.1">
    <property type="nucleotide sequence ID" value="NC_010632.1"/>
</dbReference>
<dbReference type="GO" id="GO:0005509">
    <property type="term" value="F:calcium ion binding"/>
    <property type="evidence" value="ECO:0007669"/>
    <property type="project" value="InterPro"/>
</dbReference>
<dbReference type="Pfam" id="PF00353">
    <property type="entry name" value="HemolysinCabind"/>
    <property type="match status" value="3"/>
</dbReference>
<evidence type="ECO:0000256" key="2">
    <source>
        <dbReference type="ARBA" id="ARBA00008779"/>
    </source>
</evidence>
<evidence type="ECO:0000256" key="5">
    <source>
        <dbReference type="ARBA" id="ARBA00022801"/>
    </source>
</evidence>
<dbReference type="EnsemblBacteria" id="ACC85266">
    <property type="protein sequence ID" value="ACC85266"/>
    <property type="gene ID" value="Npun_BF132"/>
</dbReference>
<evidence type="ECO:0000256" key="3">
    <source>
        <dbReference type="ARBA" id="ARBA00022723"/>
    </source>
</evidence>
<dbReference type="OrthoDB" id="9762324at2"/>
<name>B2JBG2_NOSP7</name>
<keyword evidence="5" id="KW-0378">Hydrolase</keyword>
<dbReference type="InterPro" id="IPR017850">
    <property type="entry name" value="Alkaline_phosphatase_core_sf"/>
</dbReference>
<dbReference type="InterPro" id="IPR050738">
    <property type="entry name" value="Sulfatase"/>
</dbReference>
<dbReference type="InterPro" id="IPR002591">
    <property type="entry name" value="Phosphodiest/P_Trfase"/>
</dbReference>
<dbReference type="Pfam" id="PF01663">
    <property type="entry name" value="Phosphodiest"/>
    <property type="match status" value="2"/>
</dbReference>
<evidence type="ECO:0000256" key="1">
    <source>
        <dbReference type="ARBA" id="ARBA00001913"/>
    </source>
</evidence>
<sequence length="1420" mass="144657">MASTTIFTPGNLLVSRSVYTGTASTVTFPGTLPNGVASVADGTYPNVFSNESVDGSFGVTSPIFLDQVTPSGTLVNFENVTQTVSNQLGKNLSTSFPSKSELALNLTPDGTGVTFVSYLAASNTLDVSNSNTPGHVDNTNPVSSVGTIQRAITQIDSNGNVVDLTPINAYSGNNGRAGLLGSNGLYYTVGNAGNGGSISIAGATTTEGSTTIGTTDITGLVVGQAIAGSNIPATDANGVPVTVVSTDPTTNTFVISAPATVTGVDAKAKIIQTGTTLSDLSANTGVQAIQPGDTTGNTTVVGIEKGSVGSTTGNQYGFSITDLPGITTGDKTGKDDNFRGLTLNPYDNSLYVSKGSGSNGVNTVYKVTPTSGTLPTLDNASTASITILPGFPTDLANGSTNFYPFGLWFANPTTLYVADEGAGIKNEKSAADLLLAANDANAGLSKWSLANGTWHLDYTLQNGLNLGQDYSSSVADGPNGEIYSAPTATAGLRNITGQVNGDGTVTIYGVTSTVSTQTDQGADPNKVVAITDLVSATNLPITESFNTVESAKYGEVLRGVSFTPSSTPVSPPVVSTQPPASPTFNHVLIISIDGLHNSDLSVANLQSSLSNIKRLQGEGVTYTNAFTSAPSDSFPGELNYITGANPGTTGVFYDKSYSRTLYAPGTTAAEIAAGTAKPGTGVEFAENVDASWAAGGTLDGGQGFDTSQLPVDSNGNPVYPNQYLKVNTIFDVANAAGLSTAWSDKHPAAYTILAGPSSDPTQFNFATGKVGSIDDYSSLEINAAVAIDPTKPGTLPTSTGALVDQSTGTPYSNTNPDITSNFFNDATKGNPALFKAPPTGFSANQFTSVATTSAYDDLKVKQILNEIDGFNAAGTTKVDTPAIFGLNLQAVSVAEKEPATQFNGGGIDANGNARPDLVTAIDHTDQSIGLILDELQKQGLDSSTLVVLTAKHGQNPVQDPTVGLNSTFDSVTGAVGGDGNLTAFGALLAQNGIQLDAERGGDTSSLLFLKNPSDVQKAVALLNDKNYSFDSAIDPNTGVAFSTEDAAAQGTVLYGQGIINAGLGDPATSDRTPDIVVELNNGYFFGNATKKRAEHGGFTDADTHVALIAGSSGLASSLQGTTNTQTVSTTQIAPTTLQSLGLDPNQLQGVQIDGTQLLPGLTQPAPDITFGSTNSDDVTVNSNQILFAGNGADTVESANPNTTVMAGNGDDTVFVGSDSSVFGNDGNDQVFVGADGQAGNTNVDGGNGNDTITVVEAKADNNLFGGAGNDNLQVVEGSGQFLFGGSNDDTLRSGGSNNRLYGGSGNDTLYANHNDFLSGGDGDDHLFTGNGGGNRLTGGAGADQFWIANAGLPTSKNIVTDFIPGVDLLGIGGIASATKFSDLTLSQVGSDTLLKVGSTELVSLLGVTSSTLTANNFTFA</sequence>
<evidence type="ECO:0000313" key="7">
    <source>
        <dbReference type="EMBL" id="ACC85266.1"/>
    </source>
</evidence>
<evidence type="ECO:0000256" key="4">
    <source>
        <dbReference type="ARBA" id="ARBA00022729"/>
    </source>
</evidence>
<dbReference type="PANTHER" id="PTHR42693">
    <property type="entry name" value="ARYLSULFATASE FAMILY MEMBER"/>
    <property type="match status" value="1"/>
</dbReference>
<dbReference type="Gene3D" id="3.40.720.10">
    <property type="entry name" value="Alkaline Phosphatase, subunit A"/>
    <property type="match status" value="1"/>
</dbReference>
<dbReference type="HOGENOM" id="CLU_253117_0_0_3"/>
<geneLocation type="plasmid" evidence="7 8">
    <name>pNPUN02</name>
</geneLocation>
<reference evidence="8" key="1">
    <citation type="submission" date="2008-04" db="EMBL/GenBank/DDBJ databases">
        <title>Complete sequence of plasmid 2 of Nostoc punctiforme ATCC 29133.</title>
        <authorList>
            <consortium name="US DOE Joint Genome Institute"/>
            <person name="Copeland A."/>
            <person name="Lucas S."/>
            <person name="Lapidus A."/>
            <person name="Glavina del Rio T."/>
            <person name="Dalin E."/>
            <person name="Tice H."/>
            <person name="Pitluck S."/>
            <person name="Chain P."/>
            <person name="Malfatti S."/>
            <person name="Shin M."/>
            <person name="Vergez L."/>
            <person name="Schmutz J."/>
            <person name="Larimer F."/>
            <person name="Land M."/>
            <person name="Hauser L."/>
            <person name="Kyrpides N."/>
            <person name="Kim E."/>
            <person name="Meeks J.C."/>
            <person name="Elhai J."/>
            <person name="Campbell E.L."/>
            <person name="Thiel T."/>
            <person name="Longmire J."/>
            <person name="Potts M."/>
            <person name="Atlas R."/>
        </authorList>
    </citation>
    <scope>NUCLEOTIDE SEQUENCE [LARGE SCALE GENOMIC DNA]</scope>
    <source>
        <strain evidence="8">ATCC 29133 / PCC 73102</strain>
        <plasmid evidence="8">Plasmid pNPUN02</plasmid>
    </source>
</reference>
<gene>
    <name evidence="7" type="ordered locus">Npun_BF132</name>
</gene>
<keyword evidence="8" id="KW-1185">Reference proteome</keyword>
<dbReference type="InterPro" id="IPR011049">
    <property type="entry name" value="Serralysin-like_metalloprot_C"/>
</dbReference>
<dbReference type="EMBL" id="CP001039">
    <property type="protein sequence ID" value="ACC85266.1"/>
    <property type="molecule type" value="Genomic_DNA"/>
</dbReference>